<dbReference type="PANTHER" id="PTHR10458:SF22">
    <property type="entry name" value="PEPTIDE DEFORMYLASE"/>
    <property type="match status" value="1"/>
</dbReference>
<accession>A0A3S0HYG3</accession>
<dbReference type="EMBL" id="RXMA01000020">
    <property type="protein sequence ID" value="RTR17258.1"/>
    <property type="molecule type" value="Genomic_DNA"/>
</dbReference>
<dbReference type="GO" id="GO:0006412">
    <property type="term" value="P:translation"/>
    <property type="evidence" value="ECO:0007669"/>
    <property type="project" value="UniProtKB-UniRule"/>
</dbReference>
<comment type="catalytic activity">
    <reaction evidence="6">
        <text>N-terminal N-formyl-L-methionyl-[peptide] + H2O = N-terminal L-methionyl-[peptide] + formate</text>
        <dbReference type="Rhea" id="RHEA:24420"/>
        <dbReference type="Rhea" id="RHEA-COMP:10639"/>
        <dbReference type="Rhea" id="RHEA-COMP:10640"/>
        <dbReference type="ChEBI" id="CHEBI:15377"/>
        <dbReference type="ChEBI" id="CHEBI:15740"/>
        <dbReference type="ChEBI" id="CHEBI:49298"/>
        <dbReference type="ChEBI" id="CHEBI:64731"/>
        <dbReference type="EC" id="3.5.1.88"/>
    </reaction>
</comment>
<dbReference type="FunFam" id="3.90.45.10:FF:000005">
    <property type="entry name" value="Peptide deformylase"/>
    <property type="match status" value="1"/>
</dbReference>
<keyword evidence="3 6" id="KW-0378">Hydrolase</keyword>
<dbReference type="InterPro" id="IPR036821">
    <property type="entry name" value="Peptide_deformylase_sf"/>
</dbReference>
<dbReference type="GO" id="GO:0042586">
    <property type="term" value="F:peptide deformylase activity"/>
    <property type="evidence" value="ECO:0007669"/>
    <property type="project" value="UniProtKB-UniRule"/>
</dbReference>
<dbReference type="HAMAP" id="MF_00163">
    <property type="entry name" value="Pep_deformylase"/>
    <property type="match status" value="1"/>
</dbReference>
<name>A0A3S0HYG3_9PROT</name>
<evidence type="ECO:0000256" key="2">
    <source>
        <dbReference type="ARBA" id="ARBA00022723"/>
    </source>
</evidence>
<dbReference type="Proteomes" id="UP000277007">
    <property type="component" value="Unassembled WGS sequence"/>
</dbReference>
<evidence type="ECO:0000256" key="4">
    <source>
        <dbReference type="ARBA" id="ARBA00022917"/>
    </source>
</evidence>
<dbReference type="AlphaFoldDB" id="A0A3S0HYG3"/>
<feature type="binding site" evidence="6">
    <location>
        <position position="140"/>
    </location>
    <ligand>
        <name>Fe cation</name>
        <dbReference type="ChEBI" id="CHEBI:24875"/>
    </ligand>
</feature>
<dbReference type="InterPro" id="IPR023635">
    <property type="entry name" value="Peptide_deformylase"/>
</dbReference>
<dbReference type="RefSeq" id="WP_126618299.1">
    <property type="nucleotide sequence ID" value="NZ_JBHUCY010000056.1"/>
</dbReference>
<organism evidence="7 8">
    <name type="scientific">Azospirillum griseum</name>
    <dbReference type="NCBI Taxonomy" id="2496639"/>
    <lineage>
        <taxon>Bacteria</taxon>
        <taxon>Pseudomonadati</taxon>
        <taxon>Pseudomonadota</taxon>
        <taxon>Alphaproteobacteria</taxon>
        <taxon>Rhodospirillales</taxon>
        <taxon>Azospirillaceae</taxon>
        <taxon>Azospirillum</taxon>
    </lineage>
</organism>
<comment type="cofactor">
    <cofactor evidence="6">
        <name>Fe(2+)</name>
        <dbReference type="ChEBI" id="CHEBI:29033"/>
    </cofactor>
    <text evidence="6">Binds 1 Fe(2+) ion.</text>
</comment>
<evidence type="ECO:0000256" key="5">
    <source>
        <dbReference type="ARBA" id="ARBA00023004"/>
    </source>
</evidence>
<comment type="caution">
    <text evidence="7">The sequence shown here is derived from an EMBL/GenBank/DDBJ whole genome shotgun (WGS) entry which is preliminary data.</text>
</comment>
<dbReference type="CDD" id="cd00487">
    <property type="entry name" value="Pep_deformylase"/>
    <property type="match status" value="1"/>
</dbReference>
<evidence type="ECO:0000256" key="3">
    <source>
        <dbReference type="ARBA" id="ARBA00022801"/>
    </source>
</evidence>
<dbReference type="EC" id="3.5.1.88" evidence="6"/>
<keyword evidence="4 6" id="KW-0648">Protein biosynthesis</keyword>
<keyword evidence="8" id="KW-1185">Reference proteome</keyword>
<protein>
    <recommendedName>
        <fullName evidence="6">Peptide deformylase</fullName>
        <shortName evidence="6">PDF</shortName>
        <ecNumber evidence="6">3.5.1.88</ecNumber>
    </recommendedName>
    <alternativeName>
        <fullName evidence="6">Polypeptide deformylase</fullName>
    </alternativeName>
</protein>
<keyword evidence="5 6" id="KW-0408">Iron</keyword>
<evidence type="ECO:0000313" key="7">
    <source>
        <dbReference type="EMBL" id="RTR17258.1"/>
    </source>
</evidence>
<dbReference type="PRINTS" id="PR01576">
    <property type="entry name" value="PDEFORMYLASE"/>
</dbReference>
<evidence type="ECO:0000256" key="1">
    <source>
        <dbReference type="ARBA" id="ARBA00010759"/>
    </source>
</evidence>
<comment type="function">
    <text evidence="6">Removes the formyl group from the N-terminal Met of newly synthesized proteins. Requires at least a dipeptide for an efficient rate of reaction. N-terminal L-methionine is a prerequisite for activity but the enzyme has broad specificity at other positions.</text>
</comment>
<evidence type="ECO:0000313" key="8">
    <source>
        <dbReference type="Proteomes" id="UP000277007"/>
    </source>
</evidence>
<dbReference type="Pfam" id="PF01327">
    <property type="entry name" value="Pep_deformylase"/>
    <property type="match status" value="1"/>
</dbReference>
<dbReference type="PIRSF" id="PIRSF004749">
    <property type="entry name" value="Pep_def"/>
    <property type="match status" value="1"/>
</dbReference>
<reference evidence="7 8" key="1">
    <citation type="submission" date="2018-12" db="EMBL/GenBank/DDBJ databases">
        <authorList>
            <person name="Yang Y."/>
        </authorList>
    </citation>
    <scope>NUCLEOTIDE SEQUENCE [LARGE SCALE GENOMIC DNA]</scope>
    <source>
        <strain evidence="7 8">L-25-5w-1</strain>
    </source>
</reference>
<feature type="binding site" evidence="6">
    <location>
        <position position="94"/>
    </location>
    <ligand>
        <name>Fe cation</name>
        <dbReference type="ChEBI" id="CHEBI:24875"/>
    </ligand>
</feature>
<feature type="active site" evidence="6">
    <location>
        <position position="137"/>
    </location>
</feature>
<comment type="similarity">
    <text evidence="1 6">Belongs to the polypeptide deformylase family.</text>
</comment>
<dbReference type="Gene3D" id="3.90.45.10">
    <property type="entry name" value="Peptide deformylase"/>
    <property type="match status" value="1"/>
</dbReference>
<proteinExistence type="inferred from homology"/>
<gene>
    <name evidence="6" type="primary">def</name>
    <name evidence="7" type="ORF">EJ903_18760</name>
</gene>
<dbReference type="NCBIfam" id="NF001159">
    <property type="entry name" value="PRK00150.1-3"/>
    <property type="match status" value="1"/>
</dbReference>
<feature type="binding site" evidence="6">
    <location>
        <position position="136"/>
    </location>
    <ligand>
        <name>Fe cation</name>
        <dbReference type="ChEBI" id="CHEBI:24875"/>
    </ligand>
</feature>
<evidence type="ECO:0000256" key="6">
    <source>
        <dbReference type="HAMAP-Rule" id="MF_00163"/>
    </source>
</evidence>
<sequence length="172" mass="19017">MAVLPILVAPHPVLKRKAQPVAAVDARVAKLMDDMVETMYAANGIGLAAPQVGVLDRVVVVDVHERDEPRNPIRLANPEIVWSSEDTGPCEEGCLSVPEQYAEVIRPLSVRVRYLDETNTARELAADGMLATCLQHEIDHLNGVLFVDHLSLLKRNMILRKVQKQKQQKASA</sequence>
<dbReference type="GO" id="GO:0046872">
    <property type="term" value="F:metal ion binding"/>
    <property type="evidence" value="ECO:0007669"/>
    <property type="project" value="UniProtKB-KW"/>
</dbReference>
<dbReference type="NCBIfam" id="TIGR00079">
    <property type="entry name" value="pept_deformyl"/>
    <property type="match status" value="1"/>
</dbReference>
<dbReference type="PANTHER" id="PTHR10458">
    <property type="entry name" value="PEPTIDE DEFORMYLASE"/>
    <property type="match status" value="1"/>
</dbReference>
<keyword evidence="2 6" id="KW-0479">Metal-binding</keyword>
<dbReference type="SUPFAM" id="SSF56420">
    <property type="entry name" value="Peptide deformylase"/>
    <property type="match status" value="1"/>
</dbReference>
<dbReference type="OrthoDB" id="9804313at2"/>